<name>A0ABU1ZLY2_9BURK</name>
<sequence length="319" mass="34930">MYVNVPAPAACPGCQQPLRHVVLEGHYAKAVQVELCAACHLVWFDAFESVRLSGLGWVQLLRAMLQQPVSQAVLPPKMACVRCHSALVGVHNQTRFGHSAAMECRQGHGQLQTFTLLLAERGLLRAVLPVDRSSLAAEGRVFQCLQCGAADHAPQAKECVYCESPLLMVDVPRLASALLVRHGDVLQLEPDANPLALSCRGCGQSLNPTAQTQCPNCDHGVAWSDLASVRPLLDAVEPLLLAQQPREARPWGTRLRERQGDPRETQFYRFLKHANLVSPAQENASLHPEEAPPDLGWSTVWQLLVLVLVVLFTMATCRG</sequence>
<evidence type="ECO:0000313" key="1">
    <source>
        <dbReference type="EMBL" id="MDR7306552.1"/>
    </source>
</evidence>
<dbReference type="SUPFAM" id="SSF48695">
    <property type="entry name" value="Multiheme cytochromes"/>
    <property type="match status" value="1"/>
</dbReference>
<dbReference type="Proteomes" id="UP001268089">
    <property type="component" value="Unassembled WGS sequence"/>
</dbReference>
<reference evidence="1 2" key="1">
    <citation type="submission" date="2023-07" db="EMBL/GenBank/DDBJ databases">
        <title>Sorghum-associated microbial communities from plants grown in Nebraska, USA.</title>
        <authorList>
            <person name="Schachtman D."/>
        </authorList>
    </citation>
    <scope>NUCLEOTIDE SEQUENCE [LARGE SCALE GENOMIC DNA]</scope>
    <source>
        <strain evidence="1 2">BE308</strain>
    </source>
</reference>
<keyword evidence="1" id="KW-0648">Protein biosynthesis</keyword>
<dbReference type="RefSeq" id="WP_310341763.1">
    <property type="nucleotide sequence ID" value="NZ_JAVDXO010000003.1"/>
</dbReference>
<organism evidence="1 2">
    <name type="scientific">Rhodoferax saidenbachensis</name>
    <dbReference type="NCBI Taxonomy" id="1484693"/>
    <lineage>
        <taxon>Bacteria</taxon>
        <taxon>Pseudomonadati</taxon>
        <taxon>Pseudomonadota</taxon>
        <taxon>Betaproteobacteria</taxon>
        <taxon>Burkholderiales</taxon>
        <taxon>Comamonadaceae</taxon>
        <taxon>Rhodoferax</taxon>
    </lineage>
</organism>
<proteinExistence type="predicted"/>
<accession>A0ABU1ZLY2</accession>
<evidence type="ECO:0000313" key="2">
    <source>
        <dbReference type="Proteomes" id="UP001268089"/>
    </source>
</evidence>
<dbReference type="GO" id="GO:0003746">
    <property type="term" value="F:translation elongation factor activity"/>
    <property type="evidence" value="ECO:0007669"/>
    <property type="project" value="UniProtKB-KW"/>
</dbReference>
<protein>
    <submittedName>
        <fullName evidence="1">Transcription elongation factor Elf1</fullName>
    </submittedName>
</protein>
<dbReference type="InterPro" id="IPR036280">
    <property type="entry name" value="Multihaem_cyt_sf"/>
</dbReference>
<keyword evidence="1" id="KW-0251">Elongation factor</keyword>
<dbReference type="EMBL" id="JAVDXO010000003">
    <property type="protein sequence ID" value="MDR7306552.1"/>
    <property type="molecule type" value="Genomic_DNA"/>
</dbReference>
<keyword evidence="2" id="KW-1185">Reference proteome</keyword>
<comment type="caution">
    <text evidence="1">The sequence shown here is derived from an EMBL/GenBank/DDBJ whole genome shotgun (WGS) entry which is preliminary data.</text>
</comment>
<gene>
    <name evidence="1" type="ORF">J2X15_001835</name>
</gene>